<dbReference type="InterPro" id="IPR050109">
    <property type="entry name" value="HTH-type_TetR-like_transc_reg"/>
</dbReference>
<dbReference type="Proteomes" id="UP000625574">
    <property type="component" value="Unassembled WGS sequence"/>
</dbReference>
<organism evidence="6 7">
    <name type="scientific">Corynebacterium marambiense</name>
    <dbReference type="NCBI Taxonomy" id="2765364"/>
    <lineage>
        <taxon>Bacteria</taxon>
        <taxon>Bacillati</taxon>
        <taxon>Actinomycetota</taxon>
        <taxon>Actinomycetes</taxon>
        <taxon>Mycobacteriales</taxon>
        <taxon>Corynebacteriaceae</taxon>
        <taxon>Corynebacterium</taxon>
    </lineage>
</organism>
<dbReference type="EMBL" id="JAEIOT010000008">
    <property type="protein sequence ID" value="MBI9001083.1"/>
    <property type="molecule type" value="Genomic_DNA"/>
</dbReference>
<evidence type="ECO:0000256" key="1">
    <source>
        <dbReference type="ARBA" id="ARBA00023015"/>
    </source>
</evidence>
<dbReference type="Gene3D" id="1.10.357.10">
    <property type="entry name" value="Tetracycline Repressor, domain 2"/>
    <property type="match status" value="1"/>
</dbReference>
<dbReference type="Pfam" id="PF00440">
    <property type="entry name" value="TetR_N"/>
    <property type="match status" value="1"/>
</dbReference>
<protein>
    <submittedName>
        <fullName evidence="6">Helix-turn-helix transcriptional regulator</fullName>
    </submittedName>
</protein>
<dbReference type="PANTHER" id="PTHR30055">
    <property type="entry name" value="HTH-TYPE TRANSCRIPTIONAL REGULATOR RUTR"/>
    <property type="match status" value="1"/>
</dbReference>
<gene>
    <name evidence="6" type="ORF">JDV76_08900</name>
</gene>
<keyword evidence="3" id="KW-0804">Transcription</keyword>
<dbReference type="InterPro" id="IPR001647">
    <property type="entry name" value="HTH_TetR"/>
</dbReference>
<dbReference type="PROSITE" id="PS50977">
    <property type="entry name" value="HTH_TETR_2"/>
    <property type="match status" value="1"/>
</dbReference>
<comment type="caution">
    <text evidence="6">The sequence shown here is derived from an EMBL/GenBank/DDBJ whole genome shotgun (WGS) entry which is preliminary data.</text>
</comment>
<dbReference type="RefSeq" id="WP_198736547.1">
    <property type="nucleotide sequence ID" value="NZ_JAEIOT010000008.1"/>
</dbReference>
<evidence type="ECO:0000256" key="4">
    <source>
        <dbReference type="PROSITE-ProRule" id="PRU00335"/>
    </source>
</evidence>
<proteinExistence type="predicted"/>
<evidence type="ECO:0000256" key="3">
    <source>
        <dbReference type="ARBA" id="ARBA00023163"/>
    </source>
</evidence>
<reference evidence="6 7" key="1">
    <citation type="submission" date="2020-12" db="EMBL/GenBank/DDBJ databases">
        <title>Genome public.</title>
        <authorList>
            <person name="Sun Q."/>
        </authorList>
    </citation>
    <scope>NUCLEOTIDE SEQUENCE [LARGE SCALE GENOMIC DNA]</scope>
    <source>
        <strain evidence="6 7">CCM 8864</strain>
    </source>
</reference>
<dbReference type="InterPro" id="IPR009057">
    <property type="entry name" value="Homeodomain-like_sf"/>
</dbReference>
<keyword evidence="1" id="KW-0805">Transcription regulation</keyword>
<evidence type="ECO:0000256" key="2">
    <source>
        <dbReference type="ARBA" id="ARBA00023125"/>
    </source>
</evidence>
<accession>A0ABS0W0B2</accession>
<evidence type="ECO:0000313" key="7">
    <source>
        <dbReference type="Proteomes" id="UP000625574"/>
    </source>
</evidence>
<keyword evidence="7" id="KW-1185">Reference proteome</keyword>
<dbReference type="PANTHER" id="PTHR30055:SF234">
    <property type="entry name" value="HTH-TYPE TRANSCRIPTIONAL REGULATOR BETI"/>
    <property type="match status" value="1"/>
</dbReference>
<dbReference type="SUPFAM" id="SSF46689">
    <property type="entry name" value="Homeodomain-like"/>
    <property type="match status" value="1"/>
</dbReference>
<dbReference type="PRINTS" id="PR00455">
    <property type="entry name" value="HTHTETR"/>
</dbReference>
<keyword evidence="2 4" id="KW-0238">DNA-binding</keyword>
<evidence type="ECO:0000313" key="6">
    <source>
        <dbReference type="EMBL" id="MBI9001083.1"/>
    </source>
</evidence>
<evidence type="ECO:0000259" key="5">
    <source>
        <dbReference type="PROSITE" id="PS50977"/>
    </source>
</evidence>
<feature type="DNA-binding region" description="H-T-H motif" evidence="4">
    <location>
        <begin position="26"/>
        <end position="45"/>
    </location>
</feature>
<sequence>MRPSKRDHVLKSAIALIEEHGLNAVSLESVTDRAGISKGGLMYHFPTRQELLLGIAGALAEEWEQQLRKLAGGRRTASTQIPGSAPMYCPWRRRSLGRNSC</sequence>
<feature type="domain" description="HTH tetR-type" evidence="5">
    <location>
        <begin position="3"/>
        <end position="63"/>
    </location>
</feature>
<name>A0ABS0W0B2_9CORY</name>